<dbReference type="SUPFAM" id="SSF55821">
    <property type="entry name" value="YrdC/RibB"/>
    <property type="match status" value="1"/>
</dbReference>
<dbReference type="UniPathway" id="UPA00275"/>
<feature type="non-terminal residue" evidence="6">
    <location>
        <position position="1"/>
    </location>
</feature>
<dbReference type="Pfam" id="PF00925">
    <property type="entry name" value="GTP_cyclohydro2"/>
    <property type="match status" value="1"/>
</dbReference>
<evidence type="ECO:0000259" key="5">
    <source>
        <dbReference type="Pfam" id="PF00925"/>
    </source>
</evidence>
<dbReference type="InterPro" id="IPR017945">
    <property type="entry name" value="DHBP_synth_RibB-like_a/b_dom"/>
</dbReference>
<evidence type="ECO:0000256" key="2">
    <source>
        <dbReference type="ARBA" id="ARBA00005520"/>
    </source>
</evidence>
<dbReference type="EMBL" id="AUZX01014630">
    <property type="protein sequence ID" value="EQD31655.1"/>
    <property type="molecule type" value="Genomic_DNA"/>
</dbReference>
<dbReference type="AlphaFoldDB" id="T0ZPE2"/>
<dbReference type="InterPro" id="IPR000422">
    <property type="entry name" value="DHBP_synthase_RibB"/>
</dbReference>
<dbReference type="GO" id="GO:0046872">
    <property type="term" value="F:metal ion binding"/>
    <property type="evidence" value="ECO:0007669"/>
    <property type="project" value="UniProtKB-KW"/>
</dbReference>
<dbReference type="Gene3D" id="3.40.50.10990">
    <property type="entry name" value="GTP cyclohydrolase II"/>
    <property type="match status" value="1"/>
</dbReference>
<keyword evidence="4" id="KW-0479">Metal-binding</keyword>
<dbReference type="GO" id="GO:0003935">
    <property type="term" value="F:GTP cyclohydrolase II activity"/>
    <property type="evidence" value="ECO:0007669"/>
    <property type="project" value="TreeGrafter"/>
</dbReference>
<comment type="caution">
    <text evidence="6">The sequence shown here is derived from an EMBL/GenBank/DDBJ whole genome shotgun (WGS) entry which is preliminary data.</text>
</comment>
<evidence type="ECO:0000256" key="1">
    <source>
        <dbReference type="ARBA" id="ARBA00005104"/>
    </source>
</evidence>
<comment type="similarity">
    <text evidence="2">In the N-terminal section; belongs to the DHBP synthase family.</text>
</comment>
<dbReference type="PANTHER" id="PTHR21327:SF18">
    <property type="entry name" value="3,4-DIHYDROXY-2-BUTANONE 4-PHOSPHATE SYNTHASE"/>
    <property type="match status" value="1"/>
</dbReference>
<dbReference type="GO" id="GO:0009231">
    <property type="term" value="P:riboflavin biosynthetic process"/>
    <property type="evidence" value="ECO:0007669"/>
    <property type="project" value="UniProtKB-UniPathway"/>
</dbReference>
<accession>T0ZPE2</accession>
<dbReference type="Gene3D" id="3.90.870.10">
    <property type="entry name" value="DHBP synthase"/>
    <property type="match status" value="1"/>
</dbReference>
<reference evidence="6" key="2">
    <citation type="journal article" date="2014" name="ISME J.">
        <title>Microbial stratification in low pH oxic and suboxic macroscopic growths along an acid mine drainage.</title>
        <authorList>
            <person name="Mendez-Garcia C."/>
            <person name="Mesa V."/>
            <person name="Sprenger R.R."/>
            <person name="Richter M."/>
            <person name="Diez M.S."/>
            <person name="Solano J."/>
            <person name="Bargiela R."/>
            <person name="Golyshina O.V."/>
            <person name="Manteca A."/>
            <person name="Ramos J.L."/>
            <person name="Gallego J.R."/>
            <person name="Llorente I."/>
            <person name="Martins Dos Santos V.A."/>
            <person name="Jensen O.N."/>
            <person name="Pelaez A.I."/>
            <person name="Sanchez J."/>
            <person name="Ferrer M."/>
        </authorList>
    </citation>
    <scope>NUCLEOTIDE SEQUENCE</scope>
</reference>
<comment type="pathway">
    <text evidence="1">Cofactor biosynthesis; riboflavin biosynthesis.</text>
</comment>
<gene>
    <name evidence="6" type="ORF">B1A_19829</name>
</gene>
<dbReference type="GO" id="GO:0008686">
    <property type="term" value="F:3,4-dihydroxy-2-butanone-4-phosphate synthase activity"/>
    <property type="evidence" value="ECO:0007669"/>
    <property type="project" value="InterPro"/>
</dbReference>
<sequence length="156" mass="17001">TDFVRPGHIFPLRAKPGGVLVRAGHTEAVVDLAKLAGLTPAGVLCEIASGDGSMARRPELERFSRRHHIPIITITDLIAHRRQRERLLDRGPQTDIPTESGPWHAIGFADRITGAVHVALFLGELPLPEPVLVRVHSECLTGDVFGSLRCDCQAQL</sequence>
<organism evidence="6">
    <name type="scientific">mine drainage metagenome</name>
    <dbReference type="NCBI Taxonomy" id="410659"/>
    <lineage>
        <taxon>unclassified sequences</taxon>
        <taxon>metagenomes</taxon>
        <taxon>ecological metagenomes</taxon>
    </lineage>
</organism>
<evidence type="ECO:0000313" key="6">
    <source>
        <dbReference type="EMBL" id="EQD31655.1"/>
    </source>
</evidence>
<dbReference type="InterPro" id="IPR036144">
    <property type="entry name" value="RibA-like_sf"/>
</dbReference>
<protein>
    <submittedName>
        <fullName evidence="6">Bifunctional 3,4-dihydroxy-2-butanone 4-phosphate synthase/GTP cyclohydrolase II protein</fullName>
    </submittedName>
</protein>
<feature type="non-terminal residue" evidence="6">
    <location>
        <position position="156"/>
    </location>
</feature>
<dbReference type="GO" id="GO:0005829">
    <property type="term" value="C:cytosol"/>
    <property type="evidence" value="ECO:0007669"/>
    <property type="project" value="TreeGrafter"/>
</dbReference>
<dbReference type="SUPFAM" id="SSF142695">
    <property type="entry name" value="RibA-like"/>
    <property type="match status" value="1"/>
</dbReference>
<dbReference type="Pfam" id="PF00926">
    <property type="entry name" value="DHBP_synthase"/>
    <property type="match status" value="1"/>
</dbReference>
<proteinExistence type="inferred from homology"/>
<name>T0ZPE2_9ZZZZ</name>
<feature type="domain" description="GTP cyclohydrolase II" evidence="5">
    <location>
        <begin position="93"/>
        <end position="156"/>
    </location>
</feature>
<keyword evidence="6" id="KW-0378">Hydrolase</keyword>
<dbReference type="InterPro" id="IPR032677">
    <property type="entry name" value="GTP_cyclohydro_II"/>
</dbReference>
<reference evidence="6" key="1">
    <citation type="submission" date="2013-08" db="EMBL/GenBank/DDBJ databases">
        <authorList>
            <person name="Mendez C."/>
            <person name="Richter M."/>
            <person name="Ferrer M."/>
            <person name="Sanchez J."/>
        </authorList>
    </citation>
    <scope>NUCLEOTIDE SEQUENCE</scope>
</reference>
<evidence type="ECO:0000256" key="4">
    <source>
        <dbReference type="ARBA" id="ARBA00022723"/>
    </source>
</evidence>
<evidence type="ECO:0000256" key="3">
    <source>
        <dbReference type="ARBA" id="ARBA00022619"/>
    </source>
</evidence>
<keyword evidence="3" id="KW-0686">Riboflavin biosynthesis</keyword>
<dbReference type="PANTHER" id="PTHR21327">
    <property type="entry name" value="GTP CYCLOHYDROLASE II-RELATED"/>
    <property type="match status" value="1"/>
</dbReference>